<feature type="domain" description="C2H2-type" evidence="8">
    <location>
        <begin position="395"/>
        <end position="424"/>
    </location>
</feature>
<feature type="compositionally biased region" description="Basic and acidic residues" evidence="7">
    <location>
        <begin position="325"/>
        <end position="336"/>
    </location>
</feature>
<dbReference type="FunFam" id="3.30.160.60:FF:000072">
    <property type="entry name" value="zinc finger protein 143 isoform X1"/>
    <property type="match status" value="1"/>
</dbReference>
<keyword evidence="1" id="KW-0479">Metal-binding</keyword>
<dbReference type="PANTHER" id="PTHR23235:SF142">
    <property type="entry name" value="ZINC FINGER PROTEIN 384"/>
    <property type="match status" value="1"/>
</dbReference>
<dbReference type="GO" id="GO:0000978">
    <property type="term" value="F:RNA polymerase II cis-regulatory region sequence-specific DNA binding"/>
    <property type="evidence" value="ECO:0007669"/>
    <property type="project" value="TreeGrafter"/>
</dbReference>
<feature type="compositionally biased region" description="Acidic residues" evidence="7">
    <location>
        <begin position="579"/>
        <end position="589"/>
    </location>
</feature>
<organism evidence="9 10">
    <name type="scientific">Guyanagaster necrorhizus</name>
    <dbReference type="NCBI Taxonomy" id="856835"/>
    <lineage>
        <taxon>Eukaryota</taxon>
        <taxon>Fungi</taxon>
        <taxon>Dikarya</taxon>
        <taxon>Basidiomycota</taxon>
        <taxon>Agaricomycotina</taxon>
        <taxon>Agaricomycetes</taxon>
        <taxon>Agaricomycetidae</taxon>
        <taxon>Agaricales</taxon>
        <taxon>Marasmiineae</taxon>
        <taxon>Physalacriaceae</taxon>
        <taxon>Guyanagaster</taxon>
    </lineage>
</organism>
<feature type="compositionally biased region" description="Basic and acidic residues" evidence="7">
    <location>
        <begin position="1"/>
        <end position="18"/>
    </location>
</feature>
<feature type="region of interest" description="Disordered" evidence="7">
    <location>
        <begin position="529"/>
        <end position="612"/>
    </location>
</feature>
<dbReference type="AlphaFoldDB" id="A0A9P7W4X1"/>
<dbReference type="FunFam" id="3.30.160.60:FF:000624">
    <property type="entry name" value="zinc finger protein 697"/>
    <property type="match status" value="1"/>
</dbReference>
<dbReference type="SMART" id="SM00355">
    <property type="entry name" value="ZnF_C2H2"/>
    <property type="match status" value="4"/>
</dbReference>
<feature type="compositionally biased region" description="Low complexity" evidence="7">
    <location>
        <begin position="265"/>
        <end position="277"/>
    </location>
</feature>
<dbReference type="PROSITE" id="PS50157">
    <property type="entry name" value="ZINC_FINGER_C2H2_2"/>
    <property type="match status" value="4"/>
</dbReference>
<dbReference type="GO" id="GO:0000981">
    <property type="term" value="F:DNA-binding transcription factor activity, RNA polymerase II-specific"/>
    <property type="evidence" value="ECO:0007669"/>
    <property type="project" value="UniProtKB-ARBA"/>
</dbReference>
<dbReference type="EMBL" id="MU250523">
    <property type="protein sequence ID" value="KAG7452515.1"/>
    <property type="molecule type" value="Genomic_DNA"/>
</dbReference>
<keyword evidence="5" id="KW-0539">Nucleus</keyword>
<dbReference type="InterPro" id="IPR013087">
    <property type="entry name" value="Znf_C2H2_type"/>
</dbReference>
<feature type="region of interest" description="Disordered" evidence="7">
    <location>
        <begin position="256"/>
        <end position="294"/>
    </location>
</feature>
<evidence type="ECO:0000256" key="1">
    <source>
        <dbReference type="ARBA" id="ARBA00022723"/>
    </source>
</evidence>
<evidence type="ECO:0000313" key="9">
    <source>
        <dbReference type="EMBL" id="KAG7452515.1"/>
    </source>
</evidence>
<dbReference type="FunFam" id="3.30.160.60:FF:000125">
    <property type="entry name" value="Putative zinc finger protein 143"/>
    <property type="match status" value="1"/>
</dbReference>
<evidence type="ECO:0000259" key="8">
    <source>
        <dbReference type="PROSITE" id="PS50157"/>
    </source>
</evidence>
<keyword evidence="10" id="KW-1185">Reference proteome</keyword>
<keyword evidence="2" id="KW-0677">Repeat</keyword>
<reference evidence="9" key="1">
    <citation type="submission" date="2020-11" db="EMBL/GenBank/DDBJ databases">
        <title>Adaptations for nitrogen fixation in a non-lichenized fungal sporocarp promotes dispersal by wood-feeding termites.</title>
        <authorList>
            <consortium name="DOE Joint Genome Institute"/>
            <person name="Koch R.A."/>
            <person name="Yoon G."/>
            <person name="Arayal U."/>
            <person name="Lail K."/>
            <person name="Amirebrahimi M."/>
            <person name="Labutti K."/>
            <person name="Lipzen A."/>
            <person name="Riley R."/>
            <person name="Barry K."/>
            <person name="Henrissat B."/>
            <person name="Grigoriev I.V."/>
            <person name="Herr J.R."/>
            <person name="Aime M.C."/>
        </authorList>
    </citation>
    <scope>NUCLEOTIDE SEQUENCE</scope>
    <source>
        <strain evidence="9">MCA 3950</strain>
    </source>
</reference>
<feature type="domain" description="C2H2-type" evidence="8">
    <location>
        <begin position="365"/>
        <end position="394"/>
    </location>
</feature>
<dbReference type="PROSITE" id="PS00028">
    <property type="entry name" value="ZINC_FINGER_C2H2_1"/>
    <property type="match status" value="4"/>
</dbReference>
<feature type="domain" description="C2H2-type" evidence="8">
    <location>
        <begin position="335"/>
        <end position="364"/>
    </location>
</feature>
<evidence type="ECO:0000313" key="10">
    <source>
        <dbReference type="Proteomes" id="UP000812287"/>
    </source>
</evidence>
<sequence>MDHEEPALDLSDVVHDHTIDDDDDAINSNNNDQTQDSTPNAILSPLQKSSGHLPSLSTSEPFSVEILEREIATLLNQNASAASAALLSAAAQQHQANLGQSRDGEGDGGNDNLSSLASIDLSGLAAVLNAAHAQAAENERAAQELAAKDPEFARQRAAALAEKGQKNTRTAPAFHSLTAGESSESPHKSTGRGERGSQPPDTDYLYSDGHSDSDVDGPSHPIPPSRPDNDPPASLPGEFTDINDILTQLSGQYDPELEHRNAHGPSSPDSSPVVSHVRPISDSQPRPPTPSSVLTQVNRTVVSQPVASTSAVTLSNGNNKKGKKTEKEKGPNHMYPCDHENCNKSFTRRSDLARHTRIHTGERPFVCDYTNCGKTFIQRSALHVHSRVHTGEKPHCCEYPACGKTFSDSSSLARHRRTHTGKRPYKCEDANCEKTFTRRTTLNQHMRTHDPNWTPDPNMKYNFKSKRRRVEDSSDDDQALAESVRTISALFHAGGAALAAPPPQTGAEEALEVRVASISAEIAAAIAQAQSRGYEEEEEEEDELEDDSGDELERRDTIGPNTSGIRGLGDGEDRAALEDSTDREDDDSDTFPVPLRTRRGKDTVATGEKRKR</sequence>
<evidence type="ECO:0000256" key="6">
    <source>
        <dbReference type="PROSITE-ProRule" id="PRU00042"/>
    </source>
</evidence>
<dbReference type="Proteomes" id="UP000812287">
    <property type="component" value="Unassembled WGS sequence"/>
</dbReference>
<keyword evidence="4" id="KW-0862">Zinc</keyword>
<dbReference type="GO" id="GO:0008270">
    <property type="term" value="F:zinc ion binding"/>
    <property type="evidence" value="ECO:0007669"/>
    <property type="project" value="UniProtKB-KW"/>
</dbReference>
<accession>A0A9P7W4X1</accession>
<dbReference type="Gene3D" id="3.30.160.60">
    <property type="entry name" value="Classic Zinc Finger"/>
    <property type="match status" value="4"/>
</dbReference>
<feature type="compositionally biased region" description="Polar residues" evidence="7">
    <location>
        <begin position="33"/>
        <end position="59"/>
    </location>
</feature>
<dbReference type="InterPro" id="IPR036236">
    <property type="entry name" value="Znf_C2H2_sf"/>
</dbReference>
<evidence type="ECO:0000256" key="4">
    <source>
        <dbReference type="ARBA" id="ARBA00022833"/>
    </source>
</evidence>
<feature type="compositionally biased region" description="Basic and acidic residues" evidence="7">
    <location>
        <begin position="184"/>
        <end position="195"/>
    </location>
</feature>
<feature type="region of interest" description="Disordered" evidence="7">
    <location>
        <begin position="155"/>
        <end position="239"/>
    </location>
</feature>
<keyword evidence="3 6" id="KW-0863">Zinc-finger</keyword>
<feature type="region of interest" description="Disordered" evidence="7">
    <location>
        <begin position="1"/>
        <end position="59"/>
    </location>
</feature>
<evidence type="ECO:0000256" key="7">
    <source>
        <dbReference type="SAM" id="MobiDB-lite"/>
    </source>
</evidence>
<dbReference type="Pfam" id="PF00096">
    <property type="entry name" value="zf-C2H2"/>
    <property type="match status" value="4"/>
</dbReference>
<comment type="caution">
    <text evidence="9">The sequence shown here is derived from an EMBL/GenBank/DDBJ whole genome shotgun (WGS) entry which is preliminary data.</text>
</comment>
<dbReference type="SUPFAM" id="SSF57667">
    <property type="entry name" value="beta-beta-alpha zinc fingers"/>
    <property type="match status" value="2"/>
</dbReference>
<protein>
    <recommendedName>
        <fullName evidence="8">C2H2-type domain-containing protein</fullName>
    </recommendedName>
</protein>
<evidence type="ECO:0000256" key="5">
    <source>
        <dbReference type="ARBA" id="ARBA00023242"/>
    </source>
</evidence>
<gene>
    <name evidence="9" type="ORF">BT62DRAFT_6315</name>
</gene>
<feature type="compositionally biased region" description="Acidic residues" evidence="7">
    <location>
        <begin position="535"/>
        <end position="550"/>
    </location>
</feature>
<evidence type="ECO:0000256" key="3">
    <source>
        <dbReference type="ARBA" id="ARBA00022771"/>
    </source>
</evidence>
<feature type="region of interest" description="Disordered" evidence="7">
    <location>
        <begin position="308"/>
        <end position="336"/>
    </location>
</feature>
<dbReference type="RefSeq" id="XP_043046015.1">
    <property type="nucleotide sequence ID" value="XM_043181688.1"/>
</dbReference>
<dbReference type="FunFam" id="3.30.160.60:FF:002343">
    <property type="entry name" value="Zinc finger protein 33A"/>
    <property type="match status" value="1"/>
</dbReference>
<dbReference type="OrthoDB" id="654211at2759"/>
<evidence type="ECO:0000256" key="2">
    <source>
        <dbReference type="ARBA" id="ARBA00022737"/>
    </source>
</evidence>
<proteinExistence type="predicted"/>
<name>A0A9P7W4X1_9AGAR</name>
<dbReference type="GeneID" id="66103984"/>
<feature type="domain" description="C2H2-type" evidence="8">
    <location>
        <begin position="425"/>
        <end position="449"/>
    </location>
</feature>
<dbReference type="PANTHER" id="PTHR23235">
    <property type="entry name" value="KRUEPPEL-LIKE TRANSCRIPTION FACTOR"/>
    <property type="match status" value="1"/>
</dbReference>